<feature type="compositionally biased region" description="Basic and acidic residues" evidence="2">
    <location>
        <begin position="121"/>
        <end position="135"/>
    </location>
</feature>
<dbReference type="STRING" id="45286.A0A109UWY9"/>
<organism evidence="3 4">
    <name type="scientific">Eremothecium sinecaudum</name>
    <dbReference type="NCBI Taxonomy" id="45286"/>
    <lineage>
        <taxon>Eukaryota</taxon>
        <taxon>Fungi</taxon>
        <taxon>Dikarya</taxon>
        <taxon>Ascomycota</taxon>
        <taxon>Saccharomycotina</taxon>
        <taxon>Saccharomycetes</taxon>
        <taxon>Saccharomycetales</taxon>
        <taxon>Saccharomycetaceae</taxon>
        <taxon>Eremothecium</taxon>
    </lineage>
</organism>
<dbReference type="GO" id="GO:0005737">
    <property type="term" value="C:cytoplasm"/>
    <property type="evidence" value="ECO:0007669"/>
    <property type="project" value="TreeGrafter"/>
</dbReference>
<dbReference type="PANTHER" id="PTHR10300:SF14">
    <property type="entry name" value="PROTEIN SARAH"/>
    <property type="match status" value="1"/>
</dbReference>
<gene>
    <name evidence="3" type="ORF">AW171_hschr2194</name>
</gene>
<feature type="region of interest" description="Disordered" evidence="2">
    <location>
        <begin position="108"/>
        <end position="135"/>
    </location>
</feature>
<dbReference type="InterPro" id="IPR006931">
    <property type="entry name" value="Calcipressin"/>
</dbReference>
<dbReference type="GO" id="GO:0019722">
    <property type="term" value="P:calcium-mediated signaling"/>
    <property type="evidence" value="ECO:0007669"/>
    <property type="project" value="InterPro"/>
</dbReference>
<evidence type="ECO:0000313" key="4">
    <source>
        <dbReference type="Proteomes" id="UP000243052"/>
    </source>
</evidence>
<dbReference type="RefSeq" id="XP_017985678.1">
    <property type="nucleotide sequence ID" value="XM_018130226.1"/>
</dbReference>
<dbReference type="EMBL" id="CP014242">
    <property type="protein sequence ID" value="AMD18682.1"/>
    <property type="molecule type" value="Genomic_DNA"/>
</dbReference>
<dbReference type="OrthoDB" id="17212at2759"/>
<protein>
    <submittedName>
        <fullName evidence="3">HBL220Wp</fullName>
    </submittedName>
</protein>
<evidence type="ECO:0000256" key="1">
    <source>
        <dbReference type="ARBA" id="ARBA00008209"/>
    </source>
</evidence>
<dbReference type="GO" id="GO:0005634">
    <property type="term" value="C:nucleus"/>
    <property type="evidence" value="ECO:0007669"/>
    <property type="project" value="TreeGrafter"/>
</dbReference>
<dbReference type="Pfam" id="PF04847">
    <property type="entry name" value="Calcipressin"/>
    <property type="match status" value="1"/>
</dbReference>
<dbReference type="GeneID" id="28721832"/>
<proteinExistence type="inferred from homology"/>
<name>A0A109UWY9_9SACH</name>
<dbReference type="AlphaFoldDB" id="A0A109UWY9"/>
<accession>A0A109UWY9</accession>
<keyword evidence="4" id="KW-1185">Reference proteome</keyword>
<comment type="similarity">
    <text evidence="1">Belongs to the RCAN family.</text>
</comment>
<dbReference type="PANTHER" id="PTHR10300">
    <property type="entry name" value="CALCIPRESSIN"/>
    <property type="match status" value="1"/>
</dbReference>
<reference evidence="3 4" key="1">
    <citation type="submission" date="2016-01" db="EMBL/GenBank/DDBJ databases">
        <title>Genome sequence of the yeast Holleya sinecauda.</title>
        <authorList>
            <person name="Dietrich F.S."/>
        </authorList>
    </citation>
    <scope>NUCLEOTIDE SEQUENCE [LARGE SCALE GENOMIC DNA]</scope>
    <source>
        <strain evidence="3 4">ATCC 58844</strain>
    </source>
</reference>
<evidence type="ECO:0000256" key="2">
    <source>
        <dbReference type="SAM" id="MobiDB-lite"/>
    </source>
</evidence>
<evidence type="ECO:0000313" key="3">
    <source>
        <dbReference type="EMBL" id="AMD18682.1"/>
    </source>
</evidence>
<dbReference type="Proteomes" id="UP000243052">
    <property type="component" value="Chromosome ii"/>
</dbReference>
<sequence>MTTNTVIITSSVLEVTSDSFVTEYSDFLNNAVLSQFTVTDDCPLELYVLPNLKRLIVVSPSSEISQYVITQSKKHAADPSGVRFNACFALFDTKKSNYLELPKSKKIRLVSPPQSPPSEFDFDRTEEHPNRETGHEMPAELLDASQPDAFQPGKSYLVHENSAVANIVLHPCENQFTDKEPTLGSIHTMVPPRSIYDDE</sequence>
<dbReference type="GO" id="GO:0008597">
    <property type="term" value="F:calcium-dependent protein serine/threonine phosphatase regulator activity"/>
    <property type="evidence" value="ECO:0007669"/>
    <property type="project" value="TreeGrafter"/>
</dbReference>